<reference evidence="3" key="1">
    <citation type="journal article" date="2015" name="Nature">
        <title>Complex archaea that bridge the gap between prokaryotes and eukaryotes.</title>
        <authorList>
            <person name="Spang A."/>
            <person name="Saw J.H."/>
            <person name="Jorgensen S.L."/>
            <person name="Zaremba-Niedzwiedzka K."/>
            <person name="Martijn J."/>
            <person name="Lind A.E."/>
            <person name="van Eijk R."/>
            <person name="Schleper C."/>
            <person name="Guy L."/>
            <person name="Ettema T.J."/>
        </authorList>
    </citation>
    <scope>NUCLEOTIDE SEQUENCE</scope>
</reference>
<evidence type="ECO:0000256" key="2">
    <source>
        <dbReference type="SAM" id="Phobius"/>
    </source>
</evidence>
<protein>
    <submittedName>
        <fullName evidence="3">Uncharacterized protein</fullName>
    </submittedName>
</protein>
<keyword evidence="2" id="KW-1133">Transmembrane helix</keyword>
<feature type="transmembrane region" description="Helical" evidence="2">
    <location>
        <begin position="260"/>
        <end position="281"/>
    </location>
</feature>
<proteinExistence type="predicted"/>
<dbReference type="EMBL" id="LAZR01001880">
    <property type="protein sequence ID" value="KKN37642.1"/>
    <property type="molecule type" value="Genomic_DNA"/>
</dbReference>
<name>A0A0F9QKW2_9ZZZZ</name>
<keyword evidence="2" id="KW-0812">Transmembrane</keyword>
<accession>A0A0F9QKW2</accession>
<feature type="compositionally biased region" description="Pro residues" evidence="1">
    <location>
        <begin position="97"/>
        <end position="107"/>
    </location>
</feature>
<comment type="caution">
    <text evidence="3">The sequence shown here is derived from an EMBL/GenBank/DDBJ whole genome shotgun (WGS) entry which is preliminary data.</text>
</comment>
<dbReference type="AlphaFoldDB" id="A0A0F9QKW2"/>
<evidence type="ECO:0000256" key="1">
    <source>
        <dbReference type="SAM" id="MobiDB-lite"/>
    </source>
</evidence>
<feature type="region of interest" description="Disordered" evidence="1">
    <location>
        <begin position="87"/>
        <end position="107"/>
    </location>
</feature>
<gene>
    <name evidence="3" type="ORF">LCGC14_0761230</name>
</gene>
<organism evidence="3">
    <name type="scientific">marine sediment metagenome</name>
    <dbReference type="NCBI Taxonomy" id="412755"/>
    <lineage>
        <taxon>unclassified sequences</taxon>
        <taxon>metagenomes</taxon>
        <taxon>ecological metagenomes</taxon>
    </lineage>
</organism>
<feature type="compositionally biased region" description="Basic and acidic residues" evidence="1">
    <location>
        <begin position="87"/>
        <end position="96"/>
    </location>
</feature>
<keyword evidence="2" id="KW-0472">Membrane</keyword>
<feature type="transmembrane region" description="Helical" evidence="2">
    <location>
        <begin position="161"/>
        <end position="181"/>
    </location>
</feature>
<sequence>MLGNFGALPFGHFGAEEPQFPKFVSTLQRFVNSENALHAAYTNISTLAQIAGPDAELPVRLLVQYNLAREVFLDGIVDWLEARKRTPDLPDADKEPTPPPALEIPTPPISGFGQATVPASSVRVIFGPVGAQKVVSLGDAQAPFVWSQHPGMSGAGLGVPWVPIIWLAGLAIFGVTIVLYMRERERAEVIANASLARQSESHSIAVEFASRTLFNLYEKCVGDSLDEAHRQVCLDKSHKAVETIIAALPKPIPPKIGLSFLGKVGAVLLAAAAGVGVYLYYQKRKER</sequence>
<evidence type="ECO:0000313" key="3">
    <source>
        <dbReference type="EMBL" id="KKN37642.1"/>
    </source>
</evidence>